<dbReference type="Proteomes" id="UP000036270">
    <property type="component" value="Unassembled WGS sequence"/>
</dbReference>
<proteinExistence type="predicted"/>
<organism evidence="1 2">
    <name type="scientific">Muribacter muris</name>
    <dbReference type="NCBI Taxonomy" id="67855"/>
    <lineage>
        <taxon>Bacteria</taxon>
        <taxon>Pseudomonadati</taxon>
        <taxon>Pseudomonadota</taxon>
        <taxon>Gammaproteobacteria</taxon>
        <taxon>Pasteurellales</taxon>
        <taxon>Pasteurellaceae</taxon>
        <taxon>Muribacter</taxon>
    </lineage>
</organism>
<keyword evidence="2" id="KW-1185">Reference proteome</keyword>
<dbReference type="RefSeq" id="WP_047977825.1">
    <property type="nucleotide sequence ID" value="NZ_JWIZ01000086.1"/>
</dbReference>
<evidence type="ECO:0000313" key="1">
    <source>
        <dbReference type="EMBL" id="KMK50582.1"/>
    </source>
</evidence>
<comment type="caution">
    <text evidence="1">The sequence shown here is derived from an EMBL/GenBank/DDBJ whole genome shotgun (WGS) entry which is preliminary data.</text>
</comment>
<accession>A0A0J5S147</accession>
<dbReference type="AlphaFoldDB" id="A0A0J5S147"/>
<gene>
    <name evidence="1" type="ORF">RO21_10975</name>
</gene>
<dbReference type="PATRIC" id="fig|67855.3.peg.2417"/>
<protein>
    <submittedName>
        <fullName evidence="1">Uncharacterized protein</fullName>
    </submittedName>
</protein>
<dbReference type="STRING" id="67855.RO21_10975"/>
<evidence type="ECO:0000313" key="2">
    <source>
        <dbReference type="Proteomes" id="UP000036270"/>
    </source>
</evidence>
<dbReference type="EMBL" id="JWIZ01000086">
    <property type="protein sequence ID" value="KMK50582.1"/>
    <property type="molecule type" value="Genomic_DNA"/>
</dbReference>
<sequence length="110" mass="12356">MNASQQAILRQQQLHTELSTFLTHYFTNENHFLLSEADFILLERTNSACTALCALILDSNSTKSLSVELLADLITSCVNPLKELLANIHQTTHEAEKQATKIKQLAENMQ</sequence>
<name>A0A0J5S147_9PAST</name>
<reference evidence="1 2" key="1">
    <citation type="submission" date="2014-12" db="EMBL/GenBank/DDBJ databases">
        <title>Reclassification of Actinobacillus muris as Muribacter muris.</title>
        <authorList>
            <person name="Christensen H."/>
            <person name="Nicklas W."/>
            <person name="Bisgaard M."/>
        </authorList>
    </citation>
    <scope>NUCLEOTIDE SEQUENCE [LARGE SCALE GENOMIC DNA]</scope>
    <source>
        <strain evidence="1 2">Ackerman80-443D</strain>
    </source>
</reference>